<sequence length="278" mass="28212">MNSSASFHLFGWRPSRGVARRPHSRLARSALGIVLAPLLLGGCAAHSVQPAAGSIAGSITVFAASSLKGAFATIGAQFEAAHPGVKVIFNFGPSSGLATQITQGAPVDVFAAASTKTMDSVIADGEVKAASTFAANSMEIATPAHPTRSVTSLADLAGAAIKVAICQQDVPCGAAALTLFSQNRIRVTPVTQELDVKAVLTKVQLGEVDAGIVYVTDVKAAKGAVIGIQIPAADNVTTTYPIAPITNSTNGSTAQAFVDYVLSDAGQNVLRAAGFLSP</sequence>
<dbReference type="AlphaFoldDB" id="A0A6J7QWK0"/>
<reference evidence="3" key="1">
    <citation type="submission" date="2020-05" db="EMBL/GenBank/DDBJ databases">
        <authorList>
            <person name="Chiriac C."/>
            <person name="Salcher M."/>
            <person name="Ghai R."/>
            <person name="Kavagutti S V."/>
        </authorList>
    </citation>
    <scope>NUCLEOTIDE SEQUENCE</scope>
</reference>
<dbReference type="GO" id="GO:0046872">
    <property type="term" value="F:metal ion binding"/>
    <property type="evidence" value="ECO:0007669"/>
    <property type="project" value="UniProtKB-KW"/>
</dbReference>
<dbReference type="GO" id="GO:0030973">
    <property type="term" value="F:molybdate ion binding"/>
    <property type="evidence" value="ECO:0007669"/>
    <property type="project" value="TreeGrafter"/>
</dbReference>
<dbReference type="PIRSF" id="PIRSF004846">
    <property type="entry name" value="ModA"/>
    <property type="match status" value="1"/>
</dbReference>
<name>A0A6J7QWK0_9ZZZZ</name>
<dbReference type="Pfam" id="PF13531">
    <property type="entry name" value="SBP_bac_11"/>
    <property type="match status" value="1"/>
</dbReference>
<dbReference type="PANTHER" id="PTHR30632">
    <property type="entry name" value="MOLYBDATE-BINDING PERIPLASMIC PROTEIN"/>
    <property type="match status" value="1"/>
</dbReference>
<dbReference type="PANTHER" id="PTHR30632:SF0">
    <property type="entry name" value="SULFATE-BINDING PROTEIN"/>
    <property type="match status" value="1"/>
</dbReference>
<evidence type="ECO:0000256" key="2">
    <source>
        <dbReference type="ARBA" id="ARBA00022729"/>
    </source>
</evidence>
<dbReference type="NCBIfam" id="TIGR01256">
    <property type="entry name" value="modA"/>
    <property type="match status" value="1"/>
</dbReference>
<dbReference type="InterPro" id="IPR050682">
    <property type="entry name" value="ModA/WtpA"/>
</dbReference>
<dbReference type="Gene3D" id="3.40.190.10">
    <property type="entry name" value="Periplasmic binding protein-like II"/>
    <property type="match status" value="2"/>
</dbReference>
<dbReference type="SUPFAM" id="SSF53850">
    <property type="entry name" value="Periplasmic binding protein-like II"/>
    <property type="match status" value="1"/>
</dbReference>
<evidence type="ECO:0000313" key="3">
    <source>
        <dbReference type="EMBL" id="CAB5018494.1"/>
    </source>
</evidence>
<keyword evidence="1" id="KW-0479">Metal-binding</keyword>
<dbReference type="EMBL" id="CAFBPU010000002">
    <property type="protein sequence ID" value="CAB5018494.1"/>
    <property type="molecule type" value="Genomic_DNA"/>
</dbReference>
<dbReference type="CDD" id="cd13538">
    <property type="entry name" value="PBP2_ModA_like_1"/>
    <property type="match status" value="1"/>
</dbReference>
<keyword evidence="2" id="KW-0732">Signal</keyword>
<protein>
    <submittedName>
        <fullName evidence="3">Unannotated protein</fullName>
    </submittedName>
</protein>
<organism evidence="3">
    <name type="scientific">freshwater metagenome</name>
    <dbReference type="NCBI Taxonomy" id="449393"/>
    <lineage>
        <taxon>unclassified sequences</taxon>
        <taxon>metagenomes</taxon>
        <taxon>ecological metagenomes</taxon>
    </lineage>
</organism>
<accession>A0A6J7QWK0</accession>
<dbReference type="InterPro" id="IPR005950">
    <property type="entry name" value="ModA"/>
</dbReference>
<dbReference type="GO" id="GO:0015689">
    <property type="term" value="P:molybdate ion transport"/>
    <property type="evidence" value="ECO:0007669"/>
    <property type="project" value="InterPro"/>
</dbReference>
<gene>
    <name evidence="3" type="ORF">UFOPK4150_00088</name>
</gene>
<proteinExistence type="predicted"/>
<evidence type="ECO:0000256" key="1">
    <source>
        <dbReference type="ARBA" id="ARBA00022723"/>
    </source>
</evidence>